<proteinExistence type="predicted"/>
<evidence type="ECO:0000313" key="1">
    <source>
        <dbReference type="EMBL" id="GGA10473.1"/>
    </source>
</evidence>
<dbReference type="EMBL" id="BMID01000001">
    <property type="protein sequence ID" value="GGA10473.1"/>
    <property type="molecule type" value="Genomic_DNA"/>
</dbReference>
<protein>
    <recommendedName>
        <fullName evidence="3">AAA+ ATPase domain-containing protein</fullName>
    </recommendedName>
</protein>
<evidence type="ECO:0000313" key="2">
    <source>
        <dbReference type="Proteomes" id="UP000603317"/>
    </source>
</evidence>
<dbReference type="InterPro" id="IPR027417">
    <property type="entry name" value="P-loop_NTPase"/>
</dbReference>
<keyword evidence="2" id="KW-1185">Reference proteome</keyword>
<name>A0ABQ1FH95_9SPHN</name>
<sequence length="338" mass="37134">MSKKSEKAEIKDVTEADQLTISPAIKDAFRSLRDQKVAMRSTAATRAIAAFNTIRLPYPRQLEAMLTFQEAQDLGRAMKGRRQTAICVFDPPHTGKTTAAETFVDVANEGAEEGIRPVIFMSFGSGGGPSDMYRAILKILGEGFPATKDLEILRDRACEAMRHARTDLLMIDEAHEGGKGSAYGPRLTAELKTLLNGGHVGIVLLGTEKAEEMISKDQEFLMRTMAPCRLGALDWAVDEDRDLWIGFLSKLDEEMIRIGIIAEPTGLADEELALALWQACDGIIGQLMSVVRQALRISIHDDRDFISVDDLVVAVDDWSISLGLCDTNPLERLLLEAA</sequence>
<evidence type="ECO:0008006" key="3">
    <source>
        <dbReference type="Google" id="ProtNLM"/>
    </source>
</evidence>
<dbReference type="Proteomes" id="UP000603317">
    <property type="component" value="Unassembled WGS sequence"/>
</dbReference>
<gene>
    <name evidence="1" type="ORF">GCM10010923_21290</name>
</gene>
<dbReference type="SUPFAM" id="SSF52540">
    <property type="entry name" value="P-loop containing nucleoside triphosphate hydrolases"/>
    <property type="match status" value="1"/>
</dbReference>
<comment type="caution">
    <text evidence="1">The sequence shown here is derived from an EMBL/GenBank/DDBJ whole genome shotgun (WGS) entry which is preliminary data.</text>
</comment>
<dbReference type="Gene3D" id="3.40.50.300">
    <property type="entry name" value="P-loop containing nucleotide triphosphate hydrolases"/>
    <property type="match status" value="1"/>
</dbReference>
<organism evidence="1 2">
    <name type="scientific">Blastomonas marina</name>
    <dbReference type="NCBI Taxonomy" id="1867408"/>
    <lineage>
        <taxon>Bacteria</taxon>
        <taxon>Pseudomonadati</taxon>
        <taxon>Pseudomonadota</taxon>
        <taxon>Alphaproteobacteria</taxon>
        <taxon>Sphingomonadales</taxon>
        <taxon>Sphingomonadaceae</taxon>
        <taxon>Blastomonas</taxon>
    </lineage>
</organism>
<dbReference type="InterPro" id="IPR008868">
    <property type="entry name" value="TniB"/>
</dbReference>
<reference evidence="2" key="1">
    <citation type="journal article" date="2019" name="Int. J. Syst. Evol. Microbiol.">
        <title>The Global Catalogue of Microorganisms (GCM) 10K type strain sequencing project: providing services to taxonomists for standard genome sequencing and annotation.</title>
        <authorList>
            <consortium name="The Broad Institute Genomics Platform"/>
            <consortium name="The Broad Institute Genome Sequencing Center for Infectious Disease"/>
            <person name="Wu L."/>
            <person name="Ma J."/>
        </authorList>
    </citation>
    <scope>NUCLEOTIDE SEQUENCE [LARGE SCALE GENOMIC DNA]</scope>
    <source>
        <strain evidence="2">CGMCC 1.15297</strain>
    </source>
</reference>
<dbReference type="RefSeq" id="WP_188642664.1">
    <property type="nucleotide sequence ID" value="NZ_BMID01000001.1"/>
</dbReference>
<accession>A0ABQ1FH95</accession>
<dbReference type="Pfam" id="PF05621">
    <property type="entry name" value="TniB"/>
    <property type="match status" value="1"/>
</dbReference>